<name>T1GH21_MEGSC</name>
<protein>
    <submittedName>
        <fullName evidence="2">Uncharacterized protein</fullName>
    </submittedName>
</protein>
<dbReference type="OMA" id="YLMCATR"/>
<dbReference type="AlphaFoldDB" id="T1GH21"/>
<reference evidence="2" key="2">
    <citation type="submission" date="2015-06" db="UniProtKB">
        <authorList>
            <consortium name="EnsemblMetazoa"/>
        </authorList>
    </citation>
    <scope>IDENTIFICATION</scope>
</reference>
<evidence type="ECO:0000313" key="3">
    <source>
        <dbReference type="Proteomes" id="UP000015102"/>
    </source>
</evidence>
<feature type="region of interest" description="Disordered" evidence="1">
    <location>
        <begin position="1"/>
        <end position="31"/>
    </location>
</feature>
<keyword evidence="3" id="KW-1185">Reference proteome</keyword>
<dbReference type="EnsemblMetazoa" id="MESCA002704-RA">
    <property type="protein sequence ID" value="MESCA002704-PA"/>
    <property type="gene ID" value="MESCA002704"/>
</dbReference>
<dbReference type="HOGENOM" id="CLU_2266799_0_0_1"/>
<sequence length="103" mass="11828">MYSKSISTPILKCSDTSNSGKEKKEVENQSTRKKSIFPYRQAVGVLMYLMCATRPDLEFSVGFLSRSLENSSEEDIKWLRRWFEEIVKLGPPILQVDNSAAKY</sequence>
<reference evidence="3" key="1">
    <citation type="submission" date="2013-02" db="EMBL/GenBank/DDBJ databases">
        <authorList>
            <person name="Hughes D."/>
        </authorList>
    </citation>
    <scope>NUCLEOTIDE SEQUENCE</scope>
    <source>
        <strain>Durham</strain>
        <strain evidence="3">NC isolate 2 -- Noor lab</strain>
    </source>
</reference>
<accession>T1GH21</accession>
<feature type="compositionally biased region" description="Polar residues" evidence="1">
    <location>
        <begin position="1"/>
        <end position="19"/>
    </location>
</feature>
<dbReference type="EMBL" id="CAQQ02068909">
    <property type="status" value="NOT_ANNOTATED_CDS"/>
    <property type="molecule type" value="Genomic_DNA"/>
</dbReference>
<organism evidence="2 3">
    <name type="scientific">Megaselia scalaris</name>
    <name type="common">Humpbacked fly</name>
    <name type="synonym">Phora scalaris</name>
    <dbReference type="NCBI Taxonomy" id="36166"/>
    <lineage>
        <taxon>Eukaryota</taxon>
        <taxon>Metazoa</taxon>
        <taxon>Ecdysozoa</taxon>
        <taxon>Arthropoda</taxon>
        <taxon>Hexapoda</taxon>
        <taxon>Insecta</taxon>
        <taxon>Pterygota</taxon>
        <taxon>Neoptera</taxon>
        <taxon>Endopterygota</taxon>
        <taxon>Diptera</taxon>
        <taxon>Brachycera</taxon>
        <taxon>Muscomorpha</taxon>
        <taxon>Platypezoidea</taxon>
        <taxon>Phoridae</taxon>
        <taxon>Megaseliini</taxon>
        <taxon>Megaselia</taxon>
    </lineage>
</organism>
<evidence type="ECO:0000256" key="1">
    <source>
        <dbReference type="SAM" id="MobiDB-lite"/>
    </source>
</evidence>
<dbReference type="EMBL" id="CAQQ02068910">
    <property type="status" value="NOT_ANNOTATED_CDS"/>
    <property type="molecule type" value="Genomic_DNA"/>
</dbReference>
<dbReference type="STRING" id="36166.T1GH21"/>
<dbReference type="Proteomes" id="UP000015102">
    <property type="component" value="Unassembled WGS sequence"/>
</dbReference>
<proteinExistence type="predicted"/>
<evidence type="ECO:0000313" key="2">
    <source>
        <dbReference type="EnsemblMetazoa" id="MESCA002704-PA"/>
    </source>
</evidence>